<accession>A0A815YYQ2</accession>
<dbReference type="Gene3D" id="1.10.1410.10">
    <property type="match status" value="1"/>
</dbReference>
<dbReference type="Gene3D" id="3.30.460.10">
    <property type="entry name" value="Beta Polymerase, domain 2"/>
    <property type="match status" value="1"/>
</dbReference>
<dbReference type="Gene3D" id="3.30.70.330">
    <property type="match status" value="1"/>
</dbReference>
<dbReference type="PROSITE" id="PS50102">
    <property type="entry name" value="RRM"/>
    <property type="match status" value="1"/>
</dbReference>
<dbReference type="Proteomes" id="UP000663828">
    <property type="component" value="Unassembled WGS sequence"/>
</dbReference>
<dbReference type="SUPFAM" id="SSF81631">
    <property type="entry name" value="PAP/OAS1 substrate-binding domain"/>
    <property type="match status" value="1"/>
</dbReference>
<gene>
    <name evidence="3" type="ORF">XAT740_LOCUS45137</name>
</gene>
<evidence type="ECO:0000256" key="1">
    <source>
        <dbReference type="PROSITE-ProRule" id="PRU00176"/>
    </source>
</evidence>
<organism evidence="3 4">
    <name type="scientific">Adineta ricciae</name>
    <name type="common">Rotifer</name>
    <dbReference type="NCBI Taxonomy" id="249248"/>
    <lineage>
        <taxon>Eukaryota</taxon>
        <taxon>Metazoa</taxon>
        <taxon>Spiralia</taxon>
        <taxon>Gnathifera</taxon>
        <taxon>Rotifera</taxon>
        <taxon>Eurotatoria</taxon>
        <taxon>Bdelloidea</taxon>
        <taxon>Adinetida</taxon>
        <taxon>Adinetidae</taxon>
        <taxon>Adineta</taxon>
    </lineage>
</organism>
<proteinExistence type="predicted"/>
<dbReference type="SUPFAM" id="SSF54928">
    <property type="entry name" value="RNA-binding domain, RBD"/>
    <property type="match status" value="1"/>
</dbReference>
<dbReference type="GO" id="GO:0031123">
    <property type="term" value="P:RNA 3'-end processing"/>
    <property type="evidence" value="ECO:0007669"/>
    <property type="project" value="TreeGrafter"/>
</dbReference>
<comment type="caution">
    <text evidence="3">The sequence shown here is derived from an EMBL/GenBank/DDBJ whole genome shotgun (WGS) entry which is preliminary data.</text>
</comment>
<reference evidence="3" key="1">
    <citation type="submission" date="2021-02" db="EMBL/GenBank/DDBJ databases">
        <authorList>
            <person name="Nowell W R."/>
        </authorList>
    </citation>
    <scope>NUCLEOTIDE SEQUENCE</scope>
</reference>
<dbReference type="PANTHER" id="PTHR12271:SF127">
    <property type="entry name" value="SPECKLE TARGETED PIP5K1A-REGULATED POLY(A) POLYMERASE"/>
    <property type="match status" value="1"/>
</dbReference>
<dbReference type="InterPro" id="IPR035979">
    <property type="entry name" value="RBD_domain_sf"/>
</dbReference>
<evidence type="ECO:0000259" key="2">
    <source>
        <dbReference type="PROSITE" id="PS50102"/>
    </source>
</evidence>
<dbReference type="EMBL" id="CAJNOR010005840">
    <property type="protein sequence ID" value="CAF1577596.1"/>
    <property type="molecule type" value="Genomic_DNA"/>
</dbReference>
<dbReference type="SMART" id="SM00360">
    <property type="entry name" value="RRM"/>
    <property type="match status" value="1"/>
</dbReference>
<dbReference type="AlphaFoldDB" id="A0A815YYQ2"/>
<keyword evidence="4" id="KW-1185">Reference proteome</keyword>
<dbReference type="GO" id="GO:1990817">
    <property type="term" value="F:poly(A) RNA polymerase activity"/>
    <property type="evidence" value="ECO:0007669"/>
    <property type="project" value="TreeGrafter"/>
</dbReference>
<dbReference type="GO" id="GO:0003723">
    <property type="term" value="F:RNA binding"/>
    <property type="evidence" value="ECO:0007669"/>
    <property type="project" value="UniProtKB-UniRule"/>
</dbReference>
<keyword evidence="1" id="KW-0694">RNA-binding</keyword>
<dbReference type="InterPro" id="IPR043519">
    <property type="entry name" value="NT_sf"/>
</dbReference>
<evidence type="ECO:0000313" key="4">
    <source>
        <dbReference type="Proteomes" id="UP000663828"/>
    </source>
</evidence>
<dbReference type="PANTHER" id="PTHR12271">
    <property type="entry name" value="POLY A POLYMERASE CID PAP -RELATED"/>
    <property type="match status" value="1"/>
</dbReference>
<name>A0A815YYQ2_ADIRI</name>
<dbReference type="Pfam" id="PF12874">
    <property type="entry name" value="zf-met"/>
    <property type="match status" value="1"/>
</dbReference>
<dbReference type="InterPro" id="IPR054708">
    <property type="entry name" value="MTPAP-like_central"/>
</dbReference>
<evidence type="ECO:0000313" key="3">
    <source>
        <dbReference type="EMBL" id="CAF1577596.1"/>
    </source>
</evidence>
<feature type="domain" description="RRM" evidence="2">
    <location>
        <begin position="43"/>
        <end position="117"/>
    </location>
</feature>
<dbReference type="Pfam" id="PF22600">
    <property type="entry name" value="MTPAP-like_central"/>
    <property type="match status" value="1"/>
</dbReference>
<dbReference type="InterPro" id="IPR012677">
    <property type="entry name" value="Nucleotide-bd_a/b_plait_sf"/>
</dbReference>
<sequence>MVLRCELCRIEVPDEHVLADHNNGKRHQALLTARERFETSQNSSIYVTRIKADHDETTLKTYFSRFGSIKNCFLDKEKHVYAIIEYENIDSANKCLEQSEQCQLDDGTRLKVKPRNQHEFKSKRMLISEQEFLNINKEKEIEQHAALIQVLNSQSTIDEQAEAIVQQEKLPEEILKLREDFFKELETMFGKHFPGAKLCLTGSMANSLVTTLSDMDLVLVLNDTYIEPQRLPSSSNNSGESMTIDENSCSNDIDIHQNKFKRNVSDGSSSRSLSPTLQTSTYSVDELLQMSIPDRLDCIRRLLRSSAAYVCHVQRIAQARCPVVRFCHKQQKIFCELSINNHLAVANTDLVRYYLIYEPKLRSLLYTIRLWLKQKDLVGKGHRFNTYTLFWMVVCSLQLDNQQLPSVLSLAERAHHKRQHGPWNCSIPDISQMEKKIPTGSIGKFHIHFKIELKSVYLEQILHNFFKFYSTFNANQHELSPWTGKLETKTPEGKLFAIYDPFEHDHNLTSNLSPSNWQKFQEECSLASQVLDEFSKKRLNKSWGLSLILTRKSLPQKNFAHEPHYPHSTNTIEFQTEQTNEQELENQIQLILKDVLLFEQVNYETISKKRPASPPNEVTPNKLAEKLDKTLSSKRRRTDDDNYTLTAPATGITYSKEKLYFQVAYRTWQDRRKLKRSIENDHQNASPYEREKLISKKLQEDPNHHLEMPLYMSMEMKFLPMTETEHNLRKVRIYFEFQATEQHQLFVDLTHFLTLYLPKMLTNPATN</sequence>
<dbReference type="CDD" id="cd05402">
    <property type="entry name" value="NT_PAP_TUTase"/>
    <property type="match status" value="1"/>
</dbReference>
<dbReference type="InterPro" id="IPR000504">
    <property type="entry name" value="RRM_dom"/>
</dbReference>
<dbReference type="SUPFAM" id="SSF81301">
    <property type="entry name" value="Nucleotidyltransferase"/>
    <property type="match status" value="1"/>
</dbReference>
<dbReference type="InterPro" id="IPR013087">
    <property type="entry name" value="Znf_C2H2_type"/>
</dbReference>
<dbReference type="Pfam" id="PF00076">
    <property type="entry name" value="RRM_1"/>
    <property type="match status" value="1"/>
</dbReference>
<protein>
    <recommendedName>
        <fullName evidence="2">RRM domain-containing protein</fullName>
    </recommendedName>
</protein>